<dbReference type="EMBL" id="MDYQ01000229">
    <property type="protein sequence ID" value="PRP78338.1"/>
    <property type="molecule type" value="Genomic_DNA"/>
</dbReference>
<evidence type="ECO:0000313" key="2">
    <source>
        <dbReference type="EMBL" id="PRP78338.1"/>
    </source>
</evidence>
<dbReference type="GO" id="GO:0016491">
    <property type="term" value="F:oxidoreductase activity"/>
    <property type="evidence" value="ECO:0007669"/>
    <property type="project" value="TreeGrafter"/>
</dbReference>
<comment type="caution">
    <text evidence="2">The sequence shown here is derived from an EMBL/GenBank/DDBJ whole genome shotgun (WGS) entry which is preliminary data.</text>
</comment>
<dbReference type="Gene3D" id="3.40.50.720">
    <property type="entry name" value="NAD(P)-binding Rossmann-like Domain"/>
    <property type="match status" value="1"/>
</dbReference>
<dbReference type="InterPro" id="IPR020904">
    <property type="entry name" value="Sc_DH/Rdtase_CS"/>
</dbReference>
<dbReference type="PANTHER" id="PTHR43313">
    <property type="entry name" value="SHORT-CHAIN DEHYDROGENASE/REDUCTASE FAMILY 9C"/>
    <property type="match status" value="1"/>
</dbReference>
<sequence>MAFPGTHLKRFRFLEGGSLPNGNSQLRDHSTYRSNIRRSSPQSTRYGVRNPTGCRAHVHILTCHAHTVQRSLLLIDMTVKRISDTHVEGQHPIIRFIHTIEIYYGFIISILYNAVRHVFHLLGLGQGPREDHPCSRSAVLITGASAGIGRATALSLARAGFHVLAGVRKDESGEDLIREYRERGGCVGDIIPVVMDVTNKREIECAYQQVGGICRSKDIKLVGLVNNAGHCTMGGFEVTSKDDIDHQMQMGFFSYIDVVKTFIPLIKANRGRLIFITSVGSFAVVPGFSIYCAAKGAMRNLTFALRMELNRFGVGVTSIEPGFINSDGIHDGVFVAMEKFKEDFSATGIKSMGGVAHGDAGEWSFYVDHISQEYRHLVSEDWNRMIEIERKIGTPPRNVAAAVVTAMKTPYMRSSYLVGWDARVQSVMQTYLPQDFLEWLNVKMFPFCAQVK</sequence>
<gene>
    <name evidence="2" type="ORF">PROFUN_11378</name>
</gene>
<dbReference type="InParanoid" id="A0A2P6N302"/>
<feature type="region of interest" description="Disordered" evidence="1">
    <location>
        <begin position="19"/>
        <end position="48"/>
    </location>
</feature>
<dbReference type="AlphaFoldDB" id="A0A2P6N302"/>
<dbReference type="Pfam" id="PF00106">
    <property type="entry name" value="adh_short"/>
    <property type="match status" value="1"/>
</dbReference>
<dbReference type="Proteomes" id="UP000241769">
    <property type="component" value="Unassembled WGS sequence"/>
</dbReference>
<dbReference type="InterPro" id="IPR002347">
    <property type="entry name" value="SDR_fam"/>
</dbReference>
<evidence type="ECO:0000313" key="3">
    <source>
        <dbReference type="Proteomes" id="UP000241769"/>
    </source>
</evidence>
<protein>
    <submittedName>
        <fullName evidence="2">Uncharacterized protein</fullName>
    </submittedName>
</protein>
<dbReference type="InterPro" id="IPR036291">
    <property type="entry name" value="NAD(P)-bd_dom_sf"/>
</dbReference>
<dbReference type="GO" id="GO:0008202">
    <property type="term" value="P:steroid metabolic process"/>
    <property type="evidence" value="ECO:0007669"/>
    <property type="project" value="TreeGrafter"/>
</dbReference>
<accession>A0A2P6N302</accession>
<dbReference type="PANTHER" id="PTHR43313:SF1">
    <property type="entry name" value="3BETA-HYDROXYSTEROID DEHYDROGENASE DHS-16"/>
    <property type="match status" value="1"/>
</dbReference>
<proteinExistence type="predicted"/>
<dbReference type="PROSITE" id="PS00061">
    <property type="entry name" value="ADH_SHORT"/>
    <property type="match status" value="1"/>
</dbReference>
<dbReference type="STRING" id="1890364.A0A2P6N302"/>
<dbReference type="OrthoDB" id="17372at2759"/>
<keyword evidence="3" id="KW-1185">Reference proteome</keyword>
<dbReference type="PRINTS" id="PR00081">
    <property type="entry name" value="GDHRDH"/>
</dbReference>
<evidence type="ECO:0000256" key="1">
    <source>
        <dbReference type="SAM" id="MobiDB-lite"/>
    </source>
</evidence>
<dbReference type="SUPFAM" id="SSF51735">
    <property type="entry name" value="NAD(P)-binding Rossmann-fold domains"/>
    <property type="match status" value="1"/>
</dbReference>
<reference evidence="2 3" key="1">
    <citation type="journal article" date="2018" name="Genome Biol. Evol.">
        <title>Multiple Roots of Fruiting Body Formation in Amoebozoa.</title>
        <authorList>
            <person name="Hillmann F."/>
            <person name="Forbes G."/>
            <person name="Novohradska S."/>
            <person name="Ferling I."/>
            <person name="Riege K."/>
            <person name="Groth M."/>
            <person name="Westermann M."/>
            <person name="Marz M."/>
            <person name="Spaller T."/>
            <person name="Winckler T."/>
            <person name="Schaap P."/>
            <person name="Glockner G."/>
        </authorList>
    </citation>
    <scope>NUCLEOTIDE SEQUENCE [LARGE SCALE GENOMIC DNA]</scope>
    <source>
        <strain evidence="2 3">Jena</strain>
    </source>
</reference>
<organism evidence="2 3">
    <name type="scientific">Planoprotostelium fungivorum</name>
    <dbReference type="NCBI Taxonomy" id="1890364"/>
    <lineage>
        <taxon>Eukaryota</taxon>
        <taxon>Amoebozoa</taxon>
        <taxon>Evosea</taxon>
        <taxon>Variosea</taxon>
        <taxon>Cavosteliida</taxon>
        <taxon>Cavosteliaceae</taxon>
        <taxon>Planoprotostelium</taxon>
    </lineage>
</organism>
<feature type="compositionally biased region" description="Polar residues" evidence="1">
    <location>
        <begin position="32"/>
        <end position="45"/>
    </location>
</feature>
<name>A0A2P6N302_9EUKA</name>